<proteinExistence type="predicted"/>
<dbReference type="SUPFAM" id="SSF55154">
    <property type="entry name" value="CYTH-like phosphatases"/>
    <property type="match status" value="1"/>
</dbReference>
<dbReference type="EMBL" id="PEYO01000017">
    <property type="protein sequence ID" value="PIU03440.1"/>
    <property type="molecule type" value="Genomic_DNA"/>
</dbReference>
<organism evidence="1 2">
    <name type="scientific">Candidatus Shapirobacteria bacterium CG08_land_8_20_14_0_20_39_18</name>
    <dbReference type="NCBI Taxonomy" id="1974883"/>
    <lineage>
        <taxon>Bacteria</taxon>
        <taxon>Candidatus Shapironibacteriota</taxon>
    </lineage>
</organism>
<dbReference type="AlphaFoldDB" id="A0A2M6XCQ4"/>
<evidence type="ECO:0000313" key="1">
    <source>
        <dbReference type="EMBL" id="PIU03440.1"/>
    </source>
</evidence>
<dbReference type="InterPro" id="IPR033469">
    <property type="entry name" value="CYTH-like_dom_sf"/>
</dbReference>
<gene>
    <name evidence="1" type="ORF">COT44_03280</name>
</gene>
<dbReference type="Proteomes" id="UP000228996">
    <property type="component" value="Unassembled WGS sequence"/>
</dbReference>
<protein>
    <recommendedName>
        <fullName evidence="3">CYTH domain-containing protein</fullName>
    </recommendedName>
</protein>
<evidence type="ECO:0008006" key="3">
    <source>
        <dbReference type="Google" id="ProtNLM"/>
    </source>
</evidence>
<evidence type="ECO:0000313" key="2">
    <source>
        <dbReference type="Proteomes" id="UP000228996"/>
    </source>
</evidence>
<comment type="caution">
    <text evidence="1">The sequence shown here is derived from an EMBL/GenBank/DDBJ whole genome shotgun (WGS) entry which is preliminary data.</text>
</comment>
<accession>A0A2M6XCQ4</accession>
<sequence length="164" mass="19448">MPEENIEIERKFLVKKPPDLTKFQCSSSEKYYLSRGERAEIRITRIGDYCEHERKEIVNGLLRNGIKRQIPEEQFEKFKLNCDRGLFRDNYTTSENPELSIKIYHGDDEGLVRVEVEFKNEEDVRNFVPPDWFGKEMTNTELGRDARLIDLDKEDFIKLLRSLG</sequence>
<reference evidence="2" key="1">
    <citation type="submission" date="2017-09" db="EMBL/GenBank/DDBJ databases">
        <title>Depth-based differentiation of microbial function through sediment-hosted aquifers and enrichment of novel symbionts in the deep terrestrial subsurface.</title>
        <authorList>
            <person name="Probst A.J."/>
            <person name="Ladd B."/>
            <person name="Jarett J.K."/>
            <person name="Geller-Mcgrath D.E."/>
            <person name="Sieber C.M.K."/>
            <person name="Emerson J.B."/>
            <person name="Anantharaman K."/>
            <person name="Thomas B.C."/>
            <person name="Malmstrom R."/>
            <person name="Stieglmeier M."/>
            <person name="Klingl A."/>
            <person name="Woyke T."/>
            <person name="Ryan C.M."/>
            <person name="Banfield J.F."/>
        </authorList>
    </citation>
    <scope>NUCLEOTIDE SEQUENCE [LARGE SCALE GENOMIC DNA]</scope>
</reference>
<name>A0A2M6XCQ4_9BACT</name>
<dbReference type="Gene3D" id="2.40.320.10">
    <property type="entry name" value="Hypothetical Protein Pfu-838710-001"/>
    <property type="match status" value="1"/>
</dbReference>